<keyword evidence="2" id="KW-0131">Cell cycle</keyword>
<dbReference type="AlphaFoldDB" id="K2F596"/>
<dbReference type="GO" id="GO:0051301">
    <property type="term" value="P:cell division"/>
    <property type="evidence" value="ECO:0007669"/>
    <property type="project" value="UniProtKB-KW"/>
</dbReference>
<evidence type="ECO:0000313" key="2">
    <source>
        <dbReference type="EMBL" id="EKE26266.1"/>
    </source>
</evidence>
<sequence length="400" mass="47481">MAFKISNVLEYDSFIALDIWSFKIKVLVCKIEYWELKIIWKSYLRQNKKDFISWEIADLSSVSKSISKAILKACQNLEEIPKDIVVWFNSSSLLYDHISINYVRQSKDSPIWMKEIDEMIKNIEYKSLDKIKTKIESRLWIIDSEMRLITTSIVSIYIDWQRLSNPIGFTWKNVKLNLINIFSPSSKYNIIKNIIRDLDKNLISVVPVGISIPKLIEDSNYSFDYNLFIDFWYSKTTIIVENNSEILGFNIINYWLEVLEEELKRNLSLNYIDIENIIKDMDSNYNNHKEIFDNYFNLIFDSVMVASLDIEKNLFLKNIFISWGWASNIVKEKIWHYFEKKNHWKNILVVNDFDKEIGLKEVTNPTDVTALSLAKAWKEIIGIKKDPIARILRYILYKYE</sequence>
<protein>
    <submittedName>
        <fullName evidence="2">Cell division protein (Septum formation)</fullName>
    </submittedName>
</protein>
<gene>
    <name evidence="2" type="ORF">ACD_4C00350G0002</name>
</gene>
<evidence type="ECO:0000259" key="1">
    <source>
        <dbReference type="SMART" id="SM00842"/>
    </source>
</evidence>
<comment type="caution">
    <text evidence="2">The sequence shown here is derived from an EMBL/GenBank/DDBJ whole genome shotgun (WGS) entry which is preliminary data.</text>
</comment>
<proteinExistence type="predicted"/>
<dbReference type="SMART" id="SM00842">
    <property type="entry name" value="FtsA"/>
    <property type="match status" value="1"/>
</dbReference>
<reference evidence="2" key="1">
    <citation type="journal article" date="2012" name="Science">
        <title>Fermentation, hydrogen, and sulfur metabolism in multiple uncultivated bacterial phyla.</title>
        <authorList>
            <person name="Wrighton K.C."/>
            <person name="Thomas B.C."/>
            <person name="Sharon I."/>
            <person name="Miller C.S."/>
            <person name="Castelle C.J."/>
            <person name="VerBerkmoes N.C."/>
            <person name="Wilkins M.J."/>
            <person name="Hettich R.L."/>
            <person name="Lipton M.S."/>
            <person name="Williams K.H."/>
            <person name="Long P.E."/>
            <person name="Banfield J.F."/>
        </authorList>
    </citation>
    <scope>NUCLEOTIDE SEQUENCE [LARGE SCALE GENOMIC DNA]</scope>
</reference>
<dbReference type="EMBL" id="AMFJ01000866">
    <property type="protein sequence ID" value="EKE26266.1"/>
    <property type="molecule type" value="Genomic_DNA"/>
</dbReference>
<name>K2F596_9BACT</name>
<dbReference type="InterPro" id="IPR043129">
    <property type="entry name" value="ATPase_NBD"/>
</dbReference>
<dbReference type="InterPro" id="IPR003494">
    <property type="entry name" value="SHS2_FtsA"/>
</dbReference>
<feature type="domain" description="SHS2" evidence="1">
    <location>
        <begin position="14"/>
        <end position="212"/>
    </location>
</feature>
<accession>K2F596</accession>
<organism evidence="2">
    <name type="scientific">uncultured bacterium</name>
    <name type="common">gcode 4</name>
    <dbReference type="NCBI Taxonomy" id="1234023"/>
    <lineage>
        <taxon>Bacteria</taxon>
        <taxon>environmental samples</taxon>
    </lineage>
</organism>
<keyword evidence="2" id="KW-0132">Cell division</keyword>
<dbReference type="SUPFAM" id="SSF53067">
    <property type="entry name" value="Actin-like ATPase domain"/>
    <property type="match status" value="1"/>
</dbReference>